<feature type="domain" description="PAS" evidence="1">
    <location>
        <begin position="10"/>
        <end position="75"/>
    </location>
</feature>
<dbReference type="Gene3D" id="3.30.450.20">
    <property type="entry name" value="PAS domain"/>
    <property type="match status" value="1"/>
</dbReference>
<reference evidence="3" key="1">
    <citation type="journal article" date="2019" name="Int. J. Syst. Evol. Microbiol.">
        <title>The Global Catalogue of Microorganisms (GCM) 10K type strain sequencing project: providing services to taxonomists for standard genome sequencing and annotation.</title>
        <authorList>
            <consortium name="The Broad Institute Genomics Platform"/>
            <consortium name="The Broad Institute Genome Sequencing Center for Infectious Disease"/>
            <person name="Wu L."/>
            <person name="Ma J."/>
        </authorList>
    </citation>
    <scope>NUCLEOTIDE SEQUENCE [LARGE SCALE GENOMIC DNA]</scope>
    <source>
        <strain evidence="3">CGMCC 4.1469</strain>
    </source>
</reference>
<dbReference type="InterPro" id="IPR035965">
    <property type="entry name" value="PAS-like_dom_sf"/>
</dbReference>
<name>A0ABW0KRK6_9BACT</name>
<keyword evidence="3" id="KW-1185">Reference proteome</keyword>
<comment type="caution">
    <text evidence="2">The sequence shown here is derived from an EMBL/GenBank/DDBJ whole genome shotgun (WGS) entry which is preliminary data.</text>
</comment>
<evidence type="ECO:0000259" key="1">
    <source>
        <dbReference type="SMART" id="SM00091"/>
    </source>
</evidence>
<accession>A0ABW0KRK6</accession>
<organism evidence="2 3">
    <name type="scientific">Prosthecobacter fluviatilis</name>
    <dbReference type="NCBI Taxonomy" id="445931"/>
    <lineage>
        <taxon>Bacteria</taxon>
        <taxon>Pseudomonadati</taxon>
        <taxon>Verrucomicrobiota</taxon>
        <taxon>Verrucomicrobiia</taxon>
        <taxon>Verrucomicrobiales</taxon>
        <taxon>Verrucomicrobiaceae</taxon>
        <taxon>Prosthecobacter</taxon>
    </lineage>
</organism>
<protein>
    <submittedName>
        <fullName evidence="2">PAS domain-containing protein</fullName>
    </submittedName>
</protein>
<dbReference type="CDD" id="cd00130">
    <property type="entry name" value="PAS"/>
    <property type="match status" value="1"/>
</dbReference>
<sequence length="196" mass="21768">MDIQSADPAQLALRAVNQISAMVAYWDAEQRCLFSNEAYREWFGKSPAEMLGMSMEDLLGPLYALNLPYIQGALRGEPQQFERHIPLPQGGAKDSIATYTPDVEGGVVRGFWVHVADVTPLRMREAQLERAITERDEALAEVRTLRGLLPICAACKNIRDGSGDWHGLEAYVSAHTEVSFTHSLCPSCLPIYFPES</sequence>
<dbReference type="RefSeq" id="WP_377166399.1">
    <property type="nucleotide sequence ID" value="NZ_JBHSMQ010000003.1"/>
</dbReference>
<dbReference type="InterPro" id="IPR000014">
    <property type="entry name" value="PAS"/>
</dbReference>
<dbReference type="EMBL" id="JBHSMQ010000003">
    <property type="protein sequence ID" value="MFC5455378.1"/>
    <property type="molecule type" value="Genomic_DNA"/>
</dbReference>
<gene>
    <name evidence="2" type="ORF">ACFQDI_10960</name>
</gene>
<dbReference type="NCBIfam" id="TIGR00229">
    <property type="entry name" value="sensory_box"/>
    <property type="match status" value="1"/>
</dbReference>
<dbReference type="SUPFAM" id="SSF55785">
    <property type="entry name" value="PYP-like sensor domain (PAS domain)"/>
    <property type="match status" value="1"/>
</dbReference>
<dbReference type="Pfam" id="PF08448">
    <property type="entry name" value="PAS_4"/>
    <property type="match status" value="1"/>
</dbReference>
<evidence type="ECO:0000313" key="2">
    <source>
        <dbReference type="EMBL" id="MFC5455378.1"/>
    </source>
</evidence>
<dbReference type="InterPro" id="IPR013656">
    <property type="entry name" value="PAS_4"/>
</dbReference>
<proteinExistence type="predicted"/>
<evidence type="ECO:0000313" key="3">
    <source>
        <dbReference type="Proteomes" id="UP001596052"/>
    </source>
</evidence>
<dbReference type="Proteomes" id="UP001596052">
    <property type="component" value="Unassembled WGS sequence"/>
</dbReference>
<dbReference type="SMART" id="SM00091">
    <property type="entry name" value="PAS"/>
    <property type="match status" value="1"/>
</dbReference>